<dbReference type="GO" id="GO:0008305">
    <property type="term" value="C:integrin complex"/>
    <property type="evidence" value="ECO:0007669"/>
    <property type="project" value="InterPro"/>
</dbReference>
<dbReference type="SUPFAM" id="SSF69318">
    <property type="entry name" value="Integrin alpha N-terminal domain"/>
    <property type="match status" value="1"/>
</dbReference>
<dbReference type="AlphaFoldDB" id="A0A0F0CIZ0"/>
<evidence type="ECO:0000256" key="3">
    <source>
        <dbReference type="SAM" id="Phobius"/>
    </source>
</evidence>
<keyword evidence="3" id="KW-0472">Membrane</keyword>
<organism evidence="4 5">
    <name type="scientific">Candidatus Omnitrophus magneticus</name>
    <dbReference type="NCBI Taxonomy" id="1609969"/>
    <lineage>
        <taxon>Bacteria</taxon>
        <taxon>Pseudomonadati</taxon>
        <taxon>Candidatus Omnitrophota</taxon>
        <taxon>Candidatus Omnitrophus</taxon>
    </lineage>
</organism>
<dbReference type="InterPro" id="IPR027039">
    <property type="entry name" value="Crtac1"/>
</dbReference>
<dbReference type="InterPro" id="IPR000413">
    <property type="entry name" value="Integrin_alpha"/>
</dbReference>
<evidence type="ECO:0000313" key="5">
    <source>
        <dbReference type="Proteomes" id="UP000033428"/>
    </source>
</evidence>
<dbReference type="PANTHER" id="PTHR16026">
    <property type="entry name" value="CARTILAGE ACIDIC PROTEIN 1"/>
    <property type="match status" value="1"/>
</dbReference>
<dbReference type="PANTHER" id="PTHR16026:SF0">
    <property type="entry name" value="CARTILAGE ACIDIC PROTEIN 1"/>
    <property type="match status" value="1"/>
</dbReference>
<dbReference type="PRINTS" id="PR01185">
    <property type="entry name" value="INTEGRINA"/>
</dbReference>
<keyword evidence="2" id="KW-0325">Glycoprotein</keyword>
<reference evidence="4 5" key="1">
    <citation type="submission" date="2015-02" db="EMBL/GenBank/DDBJ databases">
        <title>Single-cell genomics of uncultivated deep-branching MTB reveals a conserved set of magnetosome genes.</title>
        <authorList>
            <person name="Kolinko S."/>
            <person name="Richter M."/>
            <person name="Glockner F.O."/>
            <person name="Brachmann A."/>
            <person name="Schuler D."/>
        </authorList>
    </citation>
    <scope>NUCLEOTIDE SEQUENCE [LARGE SCALE GENOMIC DNA]</scope>
    <source>
        <strain evidence="4">SKK-01</strain>
    </source>
</reference>
<dbReference type="PATRIC" id="fig|1609969.3.peg.3183"/>
<dbReference type="InterPro" id="IPR013517">
    <property type="entry name" value="FG-GAP"/>
</dbReference>
<keyword evidence="1" id="KW-0732">Signal</keyword>
<keyword evidence="3" id="KW-0812">Transmembrane</keyword>
<dbReference type="Gene3D" id="2.130.10.130">
    <property type="entry name" value="Integrin alpha, N-terminal"/>
    <property type="match status" value="3"/>
</dbReference>
<sequence length="609" mass="66258">MFGNYYNGSAYEINSYIYWGGASGPYSTKTELPTIGAWGSSIADFNNDGYMDIVFSNYRNNNSGFDNNSYIYWGASSGPYSTKTDLTTSGGNGASIADLNSDGYLDMVFSNWRNNTGAPYMINSYIYWGAASGPYSTKTDLSTQGAEGNSIADLNNDGYLDIIFSNNRNNNTNQYNVNSYIYWGASSGPYSTKTELPTMGVTGNSIADLNNDGYLDIVFSNQRDTSLNYTINSYIYWGASSGPYSTKTELPTMGVTGNSIADLNNDGYLDIVFSNGSNGTSGDVNSYIYWGAAIGPYSTKTEITTSGSSGNCIADINNDGYLDIVFARQNNSLGFYTNSYIYWGAASGPYSTKTDLPTVGANASISISGSNIFGSDSGGNVIPLWATQGGYGWGLLTSPEYQLVAVKNEQLNSGALDLSDQEIANLTKLYKDGIGNLNPTPITIDGNTWKYLANNYAQNGFWGLGKSAGTGWYDKYGYYHFNLFSSGKGVTTNDKTTIWNYIGKAGYSADFSETFNEDWSYAEVQALYALYQAQSGSVTLNGYTWRYTSEEFSETQGKTLGDYWLNNHNHKFIYLGSGLEGSPVPEIPGGMALALLFGFGVSYLRRMKK</sequence>
<evidence type="ECO:0000313" key="4">
    <source>
        <dbReference type="EMBL" id="KJJ83167.1"/>
    </source>
</evidence>
<dbReference type="EMBL" id="JYNY01000647">
    <property type="protein sequence ID" value="KJJ83167.1"/>
    <property type="molecule type" value="Genomic_DNA"/>
</dbReference>
<name>A0A0F0CIZ0_9BACT</name>
<comment type="caution">
    <text evidence="4">The sequence shown here is derived from an EMBL/GenBank/DDBJ whole genome shotgun (WGS) entry which is preliminary data.</text>
</comment>
<feature type="transmembrane region" description="Helical" evidence="3">
    <location>
        <begin position="587"/>
        <end position="604"/>
    </location>
</feature>
<dbReference type="InterPro" id="IPR028994">
    <property type="entry name" value="Integrin_alpha_N"/>
</dbReference>
<gene>
    <name evidence="4" type="ORF">OMAG_002962</name>
</gene>
<protein>
    <submittedName>
        <fullName evidence="4">FG-GAP repeat-containing protein</fullName>
    </submittedName>
</protein>
<dbReference type="Proteomes" id="UP000033428">
    <property type="component" value="Unassembled WGS sequence"/>
</dbReference>
<accession>A0A0F0CIZ0</accession>
<dbReference type="Pfam" id="PF13517">
    <property type="entry name" value="FG-GAP_3"/>
    <property type="match status" value="2"/>
</dbReference>
<evidence type="ECO:0000256" key="2">
    <source>
        <dbReference type="ARBA" id="ARBA00023180"/>
    </source>
</evidence>
<keyword evidence="5" id="KW-1185">Reference proteome</keyword>
<dbReference type="GO" id="GO:0007155">
    <property type="term" value="P:cell adhesion"/>
    <property type="evidence" value="ECO:0007669"/>
    <property type="project" value="InterPro"/>
</dbReference>
<proteinExistence type="predicted"/>
<evidence type="ECO:0000256" key="1">
    <source>
        <dbReference type="ARBA" id="ARBA00022729"/>
    </source>
</evidence>
<keyword evidence="3" id="KW-1133">Transmembrane helix</keyword>